<accession>A0YFS3</accession>
<proteinExistence type="predicted"/>
<dbReference type="EMBL" id="AAVT01000008">
    <property type="protein sequence ID" value="EAW30487.1"/>
    <property type="molecule type" value="Genomic_DNA"/>
</dbReference>
<protein>
    <submittedName>
        <fullName evidence="1">Uncharacterized protein</fullName>
    </submittedName>
</protein>
<keyword evidence="2" id="KW-1185">Reference proteome</keyword>
<organism evidence="1 2">
    <name type="scientific">marine gamma proteobacterium HTCC2143</name>
    <dbReference type="NCBI Taxonomy" id="247633"/>
    <lineage>
        <taxon>Bacteria</taxon>
        <taxon>Pseudomonadati</taxon>
        <taxon>Pseudomonadota</taxon>
        <taxon>Gammaproteobacteria</taxon>
        <taxon>Cellvibrionales</taxon>
        <taxon>Spongiibacteraceae</taxon>
        <taxon>BD1-7 clade</taxon>
    </lineage>
</organism>
<evidence type="ECO:0000313" key="1">
    <source>
        <dbReference type="EMBL" id="EAW30487.1"/>
    </source>
</evidence>
<reference evidence="1 2" key="1">
    <citation type="journal article" date="2010" name="J. Bacteriol.">
        <title>Genome sequence of the oligotrophic marine Gammaproteobacterium HTCC2143, isolated from the Oregon Coast.</title>
        <authorList>
            <person name="Oh H.M."/>
            <person name="Kang I."/>
            <person name="Ferriera S."/>
            <person name="Giovannoni S.J."/>
            <person name="Cho J.C."/>
        </authorList>
    </citation>
    <scope>NUCLEOTIDE SEQUENCE [LARGE SCALE GENOMIC DNA]</scope>
    <source>
        <strain evidence="1 2">HTCC2143</strain>
    </source>
</reference>
<gene>
    <name evidence="1" type="ORF">GP2143_09785</name>
</gene>
<name>A0YFS3_9GAMM</name>
<evidence type="ECO:0000313" key="2">
    <source>
        <dbReference type="Proteomes" id="UP000004931"/>
    </source>
</evidence>
<dbReference type="Proteomes" id="UP000004931">
    <property type="component" value="Unassembled WGS sequence"/>
</dbReference>
<dbReference type="AlphaFoldDB" id="A0YFS3"/>
<sequence>MVDASVTNVREVISAFQKQSDAVLSASIGTIETLDQLVYLEEHSVS</sequence>
<comment type="caution">
    <text evidence="1">The sequence shown here is derived from an EMBL/GenBank/DDBJ whole genome shotgun (WGS) entry which is preliminary data.</text>
</comment>